<name>A0A8H6GDU4_FUSOX</name>
<dbReference type="InterPro" id="IPR021842">
    <property type="entry name" value="DUF3435"/>
</dbReference>
<gene>
    <name evidence="1" type="ORF">HZS61_003406</name>
</gene>
<protein>
    <submittedName>
        <fullName evidence="1">Uncharacterized protein</fullName>
    </submittedName>
</protein>
<evidence type="ECO:0000313" key="2">
    <source>
        <dbReference type="Proteomes" id="UP000593570"/>
    </source>
</evidence>
<dbReference type="AlphaFoldDB" id="A0A8H6GDU4"/>
<reference evidence="1 2" key="1">
    <citation type="journal article" date="2020" name="bioRxiv">
        <title>A chromosome-scale genome assembly for the Fusarium oxysporum strain Fo5176 to establish a model Arabidopsis-fungal pathosystem.</title>
        <authorList>
            <person name="Fokkens L."/>
            <person name="Guo L."/>
            <person name="Dora S."/>
            <person name="Wang B."/>
            <person name="Ye K."/>
            <person name="Sanchez-Rodriguez C."/>
            <person name="Croll D."/>
        </authorList>
    </citation>
    <scope>NUCLEOTIDE SEQUENCE [LARGE SCALE GENOMIC DNA]</scope>
    <source>
        <strain evidence="1 2">Fo5176</strain>
    </source>
</reference>
<dbReference type="Proteomes" id="UP000593570">
    <property type="component" value="Unassembled WGS sequence"/>
</dbReference>
<accession>A0A8H6GDU4</accession>
<sequence length="259" mass="29492">MVASRAFADLDDVEQLLALKPPGNGNFRILQWADDAKEKPVFPEWASSGPKAKTKSPRSWVTQFSDWGKRAGFTAPLGLHAVRREALIRVNDNGYTLGQVLRFASQNNTNVLVNHYLGSVSTIDGAGSYLGMNLRTDLAEDFRSASVGRNPSLQFSLPAKKFEELRTSPEYLELTAMIKKTNSEIERSTLPEERARLELQRKTAYKVRSTLENRRLREYQATQKVIYETDIKGHEQTDWRQSHFDRISHVLPEERTLVL</sequence>
<dbReference type="PANTHER" id="PTHR37535:SF3">
    <property type="entry name" value="FLUG DOMAIN-CONTAINING PROTEIN"/>
    <property type="match status" value="1"/>
</dbReference>
<organism evidence="1 2">
    <name type="scientific">Fusarium oxysporum f. sp. conglutinans</name>
    <dbReference type="NCBI Taxonomy" id="100902"/>
    <lineage>
        <taxon>Eukaryota</taxon>
        <taxon>Fungi</taxon>
        <taxon>Dikarya</taxon>
        <taxon>Ascomycota</taxon>
        <taxon>Pezizomycotina</taxon>
        <taxon>Sordariomycetes</taxon>
        <taxon>Hypocreomycetidae</taxon>
        <taxon>Hypocreales</taxon>
        <taxon>Nectriaceae</taxon>
        <taxon>Fusarium</taxon>
        <taxon>Fusarium oxysporum species complex</taxon>
    </lineage>
</organism>
<evidence type="ECO:0000313" key="1">
    <source>
        <dbReference type="EMBL" id="KAF6516203.1"/>
    </source>
</evidence>
<dbReference type="PANTHER" id="PTHR37535">
    <property type="entry name" value="FLUG DOMAIN PROTEIN"/>
    <property type="match status" value="1"/>
</dbReference>
<dbReference type="EMBL" id="JACDXP010000012">
    <property type="protein sequence ID" value="KAF6516203.1"/>
    <property type="molecule type" value="Genomic_DNA"/>
</dbReference>
<proteinExistence type="predicted"/>
<comment type="caution">
    <text evidence="1">The sequence shown here is derived from an EMBL/GenBank/DDBJ whole genome shotgun (WGS) entry which is preliminary data.</text>
</comment>
<dbReference type="Pfam" id="PF11917">
    <property type="entry name" value="DUF3435"/>
    <property type="match status" value="1"/>
</dbReference>